<feature type="transmembrane region" description="Helical" evidence="1">
    <location>
        <begin position="83"/>
        <end position="107"/>
    </location>
</feature>
<reference evidence="2" key="2">
    <citation type="submission" date="2021-04" db="EMBL/GenBank/DDBJ databases">
        <authorList>
            <person name="Gilroy R."/>
        </authorList>
    </citation>
    <scope>NUCLEOTIDE SEQUENCE</scope>
    <source>
        <strain evidence="2">CHK195-9823</strain>
    </source>
</reference>
<dbReference type="InterPro" id="IPR021529">
    <property type="entry name" value="DUF2798"/>
</dbReference>
<organism evidence="2 3">
    <name type="scientific">Candidatus Blautia stercorigallinarum</name>
    <dbReference type="NCBI Taxonomy" id="2838501"/>
    <lineage>
        <taxon>Bacteria</taxon>
        <taxon>Bacillati</taxon>
        <taxon>Bacillota</taxon>
        <taxon>Clostridia</taxon>
        <taxon>Lachnospirales</taxon>
        <taxon>Lachnospiraceae</taxon>
        <taxon>Blautia</taxon>
    </lineage>
</organism>
<dbReference type="Pfam" id="PF11391">
    <property type="entry name" value="DUF2798"/>
    <property type="match status" value="2"/>
</dbReference>
<evidence type="ECO:0000313" key="2">
    <source>
        <dbReference type="EMBL" id="HIV39994.1"/>
    </source>
</evidence>
<sequence>MPKTKFQEVIFTILMVMVMVYAMVVYNIAFDKGGMSNQIFLLAFHEFPIMVIAGFILELFVVGRIVPGLAFRIVTPGKDRPIAVILVISALTVCFMCPIMSFIATVLFQGVNADMIANWLQISVRNFPMALCWQIFYAGPLVRWIFGKIFRQSQERETATAA</sequence>
<proteinExistence type="predicted"/>
<evidence type="ECO:0000313" key="3">
    <source>
        <dbReference type="Proteomes" id="UP000886814"/>
    </source>
</evidence>
<reference evidence="2" key="1">
    <citation type="journal article" date="2021" name="PeerJ">
        <title>Extensive microbial diversity within the chicken gut microbiome revealed by metagenomics and culture.</title>
        <authorList>
            <person name="Gilroy R."/>
            <person name="Ravi A."/>
            <person name="Getino M."/>
            <person name="Pursley I."/>
            <person name="Horton D.L."/>
            <person name="Alikhan N.F."/>
            <person name="Baker D."/>
            <person name="Gharbi K."/>
            <person name="Hall N."/>
            <person name="Watson M."/>
            <person name="Adriaenssens E.M."/>
            <person name="Foster-Nyarko E."/>
            <person name="Jarju S."/>
            <person name="Secka A."/>
            <person name="Antonio M."/>
            <person name="Oren A."/>
            <person name="Chaudhuri R.R."/>
            <person name="La Ragione R."/>
            <person name="Hildebrand F."/>
            <person name="Pallen M.J."/>
        </authorList>
    </citation>
    <scope>NUCLEOTIDE SEQUENCE</scope>
    <source>
        <strain evidence="2">CHK195-9823</strain>
    </source>
</reference>
<feature type="transmembrane region" description="Helical" evidence="1">
    <location>
        <begin position="127"/>
        <end position="146"/>
    </location>
</feature>
<feature type="transmembrane region" description="Helical" evidence="1">
    <location>
        <begin position="9"/>
        <end position="29"/>
    </location>
</feature>
<keyword evidence="1" id="KW-0812">Transmembrane</keyword>
<protein>
    <submittedName>
        <fullName evidence="2">DUF2798 domain-containing protein</fullName>
    </submittedName>
</protein>
<keyword evidence="1" id="KW-1133">Transmembrane helix</keyword>
<dbReference type="AlphaFoldDB" id="A0A9D1PEW5"/>
<comment type="caution">
    <text evidence="2">The sequence shown here is derived from an EMBL/GenBank/DDBJ whole genome shotgun (WGS) entry which is preliminary data.</text>
</comment>
<gene>
    <name evidence="2" type="ORF">H9747_13540</name>
</gene>
<dbReference type="EMBL" id="DXIQ01000093">
    <property type="protein sequence ID" value="HIV39994.1"/>
    <property type="molecule type" value="Genomic_DNA"/>
</dbReference>
<dbReference type="Proteomes" id="UP000886814">
    <property type="component" value="Unassembled WGS sequence"/>
</dbReference>
<evidence type="ECO:0000256" key="1">
    <source>
        <dbReference type="SAM" id="Phobius"/>
    </source>
</evidence>
<name>A0A9D1PEW5_9FIRM</name>
<feature type="transmembrane region" description="Helical" evidence="1">
    <location>
        <begin position="49"/>
        <end position="71"/>
    </location>
</feature>
<keyword evidence="1" id="KW-0472">Membrane</keyword>
<accession>A0A9D1PEW5</accession>